<keyword evidence="3" id="KW-1185">Reference proteome</keyword>
<proteinExistence type="predicted"/>
<accession>H0EIM9</accession>
<dbReference type="InterPro" id="IPR029058">
    <property type="entry name" value="AB_hydrolase_fold"/>
</dbReference>
<evidence type="ECO:0000313" key="3">
    <source>
        <dbReference type="Proteomes" id="UP000005446"/>
    </source>
</evidence>
<feature type="domain" description="Alpha/beta hydrolase fold-3" evidence="1">
    <location>
        <begin position="104"/>
        <end position="237"/>
    </location>
</feature>
<sequence length="380" mass="42537">MPPRTKAYLNSLSIPSPALLSALKKDPRFTNPPNLSSLSYQDLRAHRAAILREKWPLRYLPGPIPEVLERDLRIPVRNGAEITIRIYTPVNTKPGGEDESRPLIVMFHEGGWGMGDLSDEEVNCRLFSRDLGAVCVNVEYRLAPEYPFPTWIEDAWDALVWCAEHTLELGVELEKGFVVGGGSAGGNIAAVLAVRARDRGVGWKLSGQYLCVPAITCFLPPSHIPSKYRNEYLSHPLVTPSSDPILKLIPHLGPLFTPLTLFFRALLYPLPLSLLVPIYRRLGFHAPISSPLFVPFLNHSTEQGFKGLPPAYFQVCGLDPLRDEGLIYERILREESGVETRLDVYPGVGHYFWTNFPEMEGSRAFVEDSVRGVGWLLGRK</sequence>
<dbReference type="Proteomes" id="UP000005446">
    <property type="component" value="Unassembled WGS sequence"/>
</dbReference>
<dbReference type="PANTHER" id="PTHR23024:SF643">
    <property type="entry name" value="AB HYDROLASE SUPERFAMILY PROTEIN B1A11.02"/>
    <property type="match status" value="1"/>
</dbReference>
<dbReference type="InParanoid" id="H0EIM9"/>
<keyword evidence="2" id="KW-0378">Hydrolase</keyword>
<dbReference type="InterPro" id="IPR050466">
    <property type="entry name" value="Carboxylest/Gibb_receptor"/>
</dbReference>
<protein>
    <submittedName>
        <fullName evidence="2">Putative AB hydrolase superfamily protein B1A11.02</fullName>
    </submittedName>
</protein>
<dbReference type="EMBL" id="AGUE01000047">
    <property type="protein sequence ID" value="EHL01750.1"/>
    <property type="molecule type" value="Genomic_DNA"/>
</dbReference>
<evidence type="ECO:0000313" key="2">
    <source>
        <dbReference type="EMBL" id="EHL01750.1"/>
    </source>
</evidence>
<dbReference type="InterPro" id="IPR013094">
    <property type="entry name" value="AB_hydrolase_3"/>
</dbReference>
<dbReference type="SUPFAM" id="SSF53474">
    <property type="entry name" value="alpha/beta-Hydrolases"/>
    <property type="match status" value="1"/>
</dbReference>
<reference evidence="2 3" key="1">
    <citation type="journal article" date="2012" name="Eukaryot. Cell">
        <title>Genome sequence of the fungus Glarea lozoyensis: the first genome sequence of a species from the Helotiaceae family.</title>
        <authorList>
            <person name="Youssar L."/>
            <person name="Gruening B.A."/>
            <person name="Erxleben A."/>
            <person name="Guenther S."/>
            <person name="Huettel W."/>
        </authorList>
    </citation>
    <scope>NUCLEOTIDE SEQUENCE [LARGE SCALE GENOMIC DNA]</scope>
    <source>
        <strain evidence="3">ATCC 74030 / MF5533</strain>
    </source>
</reference>
<dbReference type="OrthoDB" id="408631at2759"/>
<gene>
    <name evidence="2" type="ORF">M7I_2389</name>
</gene>
<dbReference type="Pfam" id="PF07859">
    <property type="entry name" value="Abhydrolase_3"/>
    <property type="match status" value="2"/>
</dbReference>
<evidence type="ECO:0000259" key="1">
    <source>
        <dbReference type="Pfam" id="PF07859"/>
    </source>
</evidence>
<dbReference type="HOGENOM" id="CLU_012494_6_3_1"/>
<dbReference type="Gene3D" id="3.40.50.1820">
    <property type="entry name" value="alpha/beta hydrolase"/>
    <property type="match status" value="1"/>
</dbReference>
<organism evidence="2 3">
    <name type="scientific">Glarea lozoyensis (strain ATCC 74030 / MF5533)</name>
    <dbReference type="NCBI Taxonomy" id="1104152"/>
    <lineage>
        <taxon>Eukaryota</taxon>
        <taxon>Fungi</taxon>
        <taxon>Dikarya</taxon>
        <taxon>Ascomycota</taxon>
        <taxon>Pezizomycotina</taxon>
        <taxon>Leotiomycetes</taxon>
        <taxon>Helotiales</taxon>
        <taxon>Helotiaceae</taxon>
        <taxon>Glarea</taxon>
    </lineage>
</organism>
<dbReference type="GO" id="GO:0016787">
    <property type="term" value="F:hydrolase activity"/>
    <property type="evidence" value="ECO:0007669"/>
    <property type="project" value="UniProtKB-KW"/>
</dbReference>
<comment type="caution">
    <text evidence="2">The sequence shown here is derived from an EMBL/GenBank/DDBJ whole genome shotgun (WGS) entry which is preliminary data.</text>
</comment>
<name>H0EIM9_GLAL7</name>
<dbReference type="AlphaFoldDB" id="H0EIM9"/>
<feature type="domain" description="Alpha/beta hydrolase fold-3" evidence="1">
    <location>
        <begin position="286"/>
        <end position="353"/>
    </location>
</feature>
<dbReference type="PANTHER" id="PTHR23024">
    <property type="entry name" value="ARYLACETAMIDE DEACETYLASE"/>
    <property type="match status" value="1"/>
</dbReference>